<keyword evidence="17" id="KW-1185">Reference proteome</keyword>
<protein>
    <recommendedName>
        <fullName evidence="14">Disulfide bond formation protein B</fullName>
    </recommendedName>
    <alternativeName>
        <fullName evidence="14">Disulfide oxidoreductase</fullName>
    </alternativeName>
</protein>
<reference evidence="16 17" key="1">
    <citation type="journal article" date="2013" name="Genome Announc.">
        <title>Draft Genome Sequence of Methylophaga lonarensis MPLT, a Haloalkaliphilic (Non-Methane-Utilizing) Methylotroph.</title>
        <authorList>
            <person name="Shetty S.A."/>
            <person name="Marathe N.P."/>
            <person name="Munot H."/>
            <person name="Antony C.P."/>
            <person name="Dhotre D.P."/>
            <person name="Murrell J.C."/>
            <person name="Shouche Y.S."/>
        </authorList>
    </citation>
    <scope>NUCLEOTIDE SEQUENCE [LARGE SCALE GENOMIC DNA]</scope>
    <source>
        <strain evidence="16 17">MPL</strain>
    </source>
</reference>
<evidence type="ECO:0000256" key="9">
    <source>
        <dbReference type="ARBA" id="ARBA00023002"/>
    </source>
</evidence>
<dbReference type="InterPro" id="IPR003752">
    <property type="entry name" value="DiS_bond_form_DsbB/BdbC"/>
</dbReference>
<dbReference type="EMBL" id="APHR01000035">
    <property type="protein sequence ID" value="EMR13071.1"/>
    <property type="molecule type" value="Genomic_DNA"/>
</dbReference>
<evidence type="ECO:0000256" key="13">
    <source>
        <dbReference type="ARBA" id="ARBA00023284"/>
    </source>
</evidence>
<keyword evidence="12 14" id="KW-0143">Chaperone</keyword>
<comment type="subcellular location">
    <subcellularLocation>
        <location evidence="1">Cell inner membrane</location>
        <topology evidence="1">Multi-pass membrane protein</topology>
    </subcellularLocation>
    <subcellularLocation>
        <location evidence="14">Cell membrane</location>
        <topology evidence="14">Multi-pass membrane protein</topology>
    </subcellularLocation>
</comment>
<keyword evidence="11 14" id="KW-1015">Disulfide bond</keyword>
<dbReference type="HAMAP" id="MF_00286">
    <property type="entry name" value="DsbB"/>
    <property type="match status" value="1"/>
</dbReference>
<feature type="topological domain" description="Cytoplasmic" evidence="14">
    <location>
        <begin position="1"/>
        <end position="12"/>
    </location>
</feature>
<gene>
    <name evidence="14" type="primary">dsbB</name>
    <name evidence="16" type="ORF">MPL1_07114</name>
</gene>
<evidence type="ECO:0000256" key="3">
    <source>
        <dbReference type="ARBA" id="ARBA00022448"/>
    </source>
</evidence>
<dbReference type="InterPro" id="IPR050183">
    <property type="entry name" value="DsbB"/>
</dbReference>
<keyword evidence="13 14" id="KW-0676">Redox-active center</keyword>
<feature type="topological domain" description="Cytoplasmic" evidence="14">
    <location>
        <begin position="165"/>
        <end position="176"/>
    </location>
</feature>
<feature type="disulfide bond" description="Redox-active" evidence="14">
    <location>
        <begin position="39"/>
        <end position="42"/>
    </location>
</feature>
<name>M7P0R3_9GAMM</name>
<evidence type="ECO:0000313" key="17">
    <source>
        <dbReference type="Proteomes" id="UP000012019"/>
    </source>
</evidence>
<proteinExistence type="inferred from homology"/>
<keyword evidence="6 14" id="KW-0812">Transmembrane</keyword>
<evidence type="ECO:0000256" key="12">
    <source>
        <dbReference type="ARBA" id="ARBA00023186"/>
    </source>
</evidence>
<dbReference type="GO" id="GO:0015035">
    <property type="term" value="F:protein-disulfide reductase activity"/>
    <property type="evidence" value="ECO:0007669"/>
    <property type="project" value="UniProtKB-UniRule"/>
</dbReference>
<dbReference type="SUPFAM" id="SSF158442">
    <property type="entry name" value="DsbB-like"/>
    <property type="match status" value="1"/>
</dbReference>
<comment type="function">
    <text evidence="14">Required for disulfide bond formation in some periplasmic proteins. Acts by oxidizing the DsbA protein.</text>
</comment>
<dbReference type="STRING" id="1286106.MPL1_07114"/>
<evidence type="ECO:0000256" key="4">
    <source>
        <dbReference type="ARBA" id="ARBA00022475"/>
    </source>
</evidence>
<keyword evidence="7 14" id="KW-0249">Electron transport</keyword>
<feature type="transmembrane region" description="Helical" evidence="15">
    <location>
        <begin position="73"/>
        <end position="92"/>
    </location>
</feature>
<feature type="transmembrane region" description="Helical" evidence="15">
    <location>
        <begin position="143"/>
        <end position="163"/>
    </location>
</feature>
<feature type="transmembrane region" description="Helical" evidence="15">
    <location>
        <begin position="43"/>
        <end position="61"/>
    </location>
</feature>
<comment type="similarity">
    <text evidence="2 14">Belongs to the DsbB family.</text>
</comment>
<keyword evidence="9 14" id="KW-0560">Oxidoreductase</keyword>
<dbReference type="PATRIC" id="fig|1286106.3.peg.1428"/>
<accession>M7P0R3</accession>
<dbReference type="PANTHER" id="PTHR36570:SF3">
    <property type="entry name" value="DISULFIDE BOND FORMATION PROTEIN B"/>
    <property type="match status" value="1"/>
</dbReference>
<evidence type="ECO:0000256" key="11">
    <source>
        <dbReference type="ARBA" id="ARBA00023157"/>
    </source>
</evidence>
<comment type="caution">
    <text evidence="16">The sequence shown here is derived from an EMBL/GenBank/DDBJ whole genome shotgun (WGS) entry which is preliminary data.</text>
</comment>
<evidence type="ECO:0000256" key="15">
    <source>
        <dbReference type="SAM" id="Phobius"/>
    </source>
</evidence>
<feature type="topological domain" description="Periplasmic" evidence="14">
    <location>
        <begin position="30"/>
        <end position="47"/>
    </location>
</feature>
<evidence type="ECO:0000313" key="16">
    <source>
        <dbReference type="EMBL" id="EMR13071.1"/>
    </source>
</evidence>
<dbReference type="InterPro" id="IPR022920">
    <property type="entry name" value="Disulphide_bond_form_DsbB"/>
</dbReference>
<evidence type="ECO:0000256" key="5">
    <source>
        <dbReference type="ARBA" id="ARBA00022519"/>
    </source>
</evidence>
<feature type="topological domain" description="Cytoplasmic" evidence="14">
    <location>
        <begin position="65"/>
        <end position="70"/>
    </location>
</feature>
<evidence type="ECO:0000256" key="7">
    <source>
        <dbReference type="ARBA" id="ARBA00022982"/>
    </source>
</evidence>
<keyword evidence="10 14" id="KW-0472">Membrane</keyword>
<dbReference type="Pfam" id="PF02600">
    <property type="entry name" value="DsbB"/>
    <property type="match status" value="1"/>
</dbReference>
<evidence type="ECO:0000256" key="2">
    <source>
        <dbReference type="ARBA" id="ARBA00008823"/>
    </source>
</evidence>
<dbReference type="PANTHER" id="PTHR36570">
    <property type="entry name" value="DISULFIDE BOND FORMATION PROTEIN B"/>
    <property type="match status" value="1"/>
</dbReference>
<dbReference type="InterPro" id="IPR023380">
    <property type="entry name" value="DsbB-like_sf"/>
</dbReference>
<keyword evidence="3 14" id="KW-0813">Transport</keyword>
<evidence type="ECO:0000256" key="8">
    <source>
        <dbReference type="ARBA" id="ARBA00022989"/>
    </source>
</evidence>
<dbReference type="GO" id="GO:0006457">
    <property type="term" value="P:protein folding"/>
    <property type="evidence" value="ECO:0007669"/>
    <property type="project" value="InterPro"/>
</dbReference>
<dbReference type="GO" id="GO:0005886">
    <property type="term" value="C:plasma membrane"/>
    <property type="evidence" value="ECO:0007669"/>
    <property type="project" value="UniProtKB-SubCell"/>
</dbReference>
<evidence type="ECO:0000256" key="14">
    <source>
        <dbReference type="HAMAP-Rule" id="MF_00286"/>
    </source>
</evidence>
<dbReference type="AlphaFoldDB" id="M7P0R3"/>
<keyword evidence="4 14" id="KW-1003">Cell membrane</keyword>
<dbReference type="eggNOG" id="COG1495">
    <property type="taxonomic scope" value="Bacteria"/>
</dbReference>
<evidence type="ECO:0000256" key="1">
    <source>
        <dbReference type="ARBA" id="ARBA00004429"/>
    </source>
</evidence>
<dbReference type="GO" id="GO:0009055">
    <property type="term" value="F:electron transfer activity"/>
    <property type="evidence" value="ECO:0007669"/>
    <property type="project" value="UniProtKB-UniRule"/>
</dbReference>
<comment type="caution">
    <text evidence="14">Lacks conserved residue(s) required for the propagation of feature annotation.</text>
</comment>
<evidence type="ECO:0000256" key="10">
    <source>
        <dbReference type="ARBA" id="ARBA00023136"/>
    </source>
</evidence>
<dbReference type="Gene3D" id="1.20.1550.10">
    <property type="entry name" value="DsbB-like"/>
    <property type="match status" value="1"/>
</dbReference>
<dbReference type="Proteomes" id="UP000012019">
    <property type="component" value="Unassembled WGS sequence"/>
</dbReference>
<sequence>MEETILLSSRRIYLAGLLMCIALLLGAAYFQHVLLLEPCPLCILQRVMVMVIGGLFLLAFLHNPRGLGNRIYGGLILISAMIGAGISGRHVWLQNLPPEQVPSCGPGLNFMLDNFPLSRTIELVFRGSGECAEVDWSLLGLTIPAWTLIAFVVLALLGLNRLLSKSRRQNMFSDRF</sequence>
<evidence type="ECO:0000256" key="6">
    <source>
        <dbReference type="ARBA" id="ARBA00022692"/>
    </source>
</evidence>
<keyword evidence="8 14" id="KW-1133">Transmembrane helix</keyword>
<keyword evidence="5" id="KW-0997">Cell inner membrane</keyword>
<organism evidence="16 17">
    <name type="scientific">Methylophaga lonarensis MPL</name>
    <dbReference type="NCBI Taxonomy" id="1286106"/>
    <lineage>
        <taxon>Bacteria</taxon>
        <taxon>Pseudomonadati</taxon>
        <taxon>Pseudomonadota</taxon>
        <taxon>Gammaproteobacteria</taxon>
        <taxon>Thiotrichales</taxon>
        <taxon>Piscirickettsiaceae</taxon>
        <taxon>Methylophaga</taxon>
    </lineage>
</organism>
<feature type="transmembrane region" description="Helical" evidence="15">
    <location>
        <begin position="12"/>
        <end position="31"/>
    </location>
</feature>